<accession>A0AAV5CUY1</accession>
<comment type="subcellular location">
    <subcellularLocation>
        <location evidence="1">Secreted</location>
        <location evidence="1">Cell wall</location>
    </subcellularLocation>
</comment>
<dbReference type="PANTHER" id="PTHR31375">
    <property type="match status" value="1"/>
</dbReference>
<keyword evidence="5 9" id="KW-0378">Hydrolase</keyword>
<dbReference type="GO" id="GO:0004650">
    <property type="term" value="F:polygalacturonase activity"/>
    <property type="evidence" value="ECO:0007669"/>
    <property type="project" value="InterPro"/>
</dbReference>
<sequence>MGAAGFICTGILLVFSFAVSSAGGEPVFNVVGFGARGNGIADDTKAFEAAWAAACSTSAPSVTMAVPPWRAFLVGPVQFRGPCAPQKITMLVLGAIVAPPAGAWKWSIGKADHWLMFYRVDGLRVTGNGVLDGNGQSWWIRRCTTSGCVRSAPTALMVEQCNNLELSGFTSKNSPQMHVAVLNSISVHVEHLTIIAPRDSPNTDGIHIGHCTDVHILNSNIGTGDDCVSISSGSRFVTVHGIVCGPGHGVSIGSLGKNGAVAAVEYIEVSNVHFFNTLYGARIKTWQGGEGYAKSISFTDIVFINVENPVLITQFYRASDVAVQGAVAINNITYSGLIGTSRQPTAVDFDCSTAGSCTEIHVNNMRITGPAGLSGTVARCQNVQGDTSGYVYPRIPCLT</sequence>
<evidence type="ECO:0000256" key="9">
    <source>
        <dbReference type="RuleBase" id="RU361169"/>
    </source>
</evidence>
<evidence type="ECO:0000313" key="12">
    <source>
        <dbReference type="Proteomes" id="UP001054889"/>
    </source>
</evidence>
<keyword evidence="3" id="KW-0134">Cell wall</keyword>
<evidence type="ECO:0000256" key="1">
    <source>
        <dbReference type="ARBA" id="ARBA00004191"/>
    </source>
</evidence>
<evidence type="ECO:0000256" key="7">
    <source>
        <dbReference type="ARBA" id="ARBA00023316"/>
    </source>
</evidence>
<evidence type="ECO:0000256" key="10">
    <source>
        <dbReference type="SAM" id="SignalP"/>
    </source>
</evidence>
<feature type="active site" evidence="8">
    <location>
        <position position="248"/>
    </location>
</feature>
<evidence type="ECO:0008006" key="13">
    <source>
        <dbReference type="Google" id="ProtNLM"/>
    </source>
</evidence>
<protein>
    <recommendedName>
        <fullName evidence="13">Polygalacturonase</fullName>
    </recommendedName>
</protein>
<proteinExistence type="inferred from homology"/>
<evidence type="ECO:0000256" key="4">
    <source>
        <dbReference type="ARBA" id="ARBA00022525"/>
    </source>
</evidence>
<dbReference type="SUPFAM" id="SSF51126">
    <property type="entry name" value="Pectin lyase-like"/>
    <property type="match status" value="1"/>
</dbReference>
<comment type="caution">
    <text evidence="11">The sequence shown here is derived from an EMBL/GenBank/DDBJ whole genome shotgun (WGS) entry which is preliminary data.</text>
</comment>
<evidence type="ECO:0000256" key="8">
    <source>
        <dbReference type="PROSITE-ProRule" id="PRU10052"/>
    </source>
</evidence>
<feature type="signal peptide" evidence="10">
    <location>
        <begin position="1"/>
        <end position="24"/>
    </location>
</feature>
<dbReference type="SMART" id="SM00710">
    <property type="entry name" value="PbH1"/>
    <property type="match status" value="6"/>
</dbReference>
<dbReference type="InterPro" id="IPR012334">
    <property type="entry name" value="Pectin_lyas_fold"/>
</dbReference>
<evidence type="ECO:0000256" key="5">
    <source>
        <dbReference type="ARBA" id="ARBA00022801"/>
    </source>
</evidence>
<gene>
    <name evidence="11" type="primary">ga19377</name>
    <name evidence="11" type="ORF">PR202_ga19377</name>
</gene>
<evidence type="ECO:0000256" key="2">
    <source>
        <dbReference type="ARBA" id="ARBA00008834"/>
    </source>
</evidence>
<keyword evidence="10" id="KW-0732">Signal</keyword>
<dbReference type="InterPro" id="IPR006626">
    <property type="entry name" value="PbH1"/>
</dbReference>
<dbReference type="Pfam" id="PF00295">
    <property type="entry name" value="Glyco_hydro_28"/>
    <property type="match status" value="1"/>
</dbReference>
<feature type="chain" id="PRO_5043517681" description="Polygalacturonase" evidence="10">
    <location>
        <begin position="25"/>
        <end position="399"/>
    </location>
</feature>
<reference evidence="11" key="2">
    <citation type="submission" date="2021-12" db="EMBL/GenBank/DDBJ databases">
        <title>Resequencing data analysis of finger millet.</title>
        <authorList>
            <person name="Hatakeyama M."/>
            <person name="Aluri S."/>
            <person name="Balachadran M.T."/>
            <person name="Sivarajan S.R."/>
            <person name="Poveda L."/>
            <person name="Shimizu-Inatsugi R."/>
            <person name="Schlapbach R."/>
            <person name="Sreeman S.M."/>
            <person name="Shimizu K.K."/>
        </authorList>
    </citation>
    <scope>NUCLEOTIDE SEQUENCE</scope>
</reference>
<keyword evidence="4" id="KW-0964">Secreted</keyword>
<dbReference type="AlphaFoldDB" id="A0AAV5CUY1"/>
<dbReference type="InterPro" id="IPR000743">
    <property type="entry name" value="Glyco_hydro_28"/>
</dbReference>
<evidence type="ECO:0000256" key="3">
    <source>
        <dbReference type="ARBA" id="ARBA00022512"/>
    </source>
</evidence>
<name>A0AAV5CUY1_ELECO</name>
<evidence type="ECO:0000313" key="11">
    <source>
        <dbReference type="EMBL" id="GJN02060.1"/>
    </source>
</evidence>
<dbReference type="GO" id="GO:0005975">
    <property type="term" value="P:carbohydrate metabolic process"/>
    <property type="evidence" value="ECO:0007669"/>
    <property type="project" value="InterPro"/>
</dbReference>
<evidence type="ECO:0000256" key="6">
    <source>
        <dbReference type="ARBA" id="ARBA00023295"/>
    </source>
</evidence>
<comment type="similarity">
    <text evidence="2 9">Belongs to the glycosyl hydrolase 28 family.</text>
</comment>
<dbReference type="InterPro" id="IPR011050">
    <property type="entry name" value="Pectin_lyase_fold/virulence"/>
</dbReference>
<keyword evidence="6 9" id="KW-0326">Glycosidase</keyword>
<keyword evidence="7" id="KW-0961">Cell wall biogenesis/degradation</keyword>
<keyword evidence="12" id="KW-1185">Reference proteome</keyword>
<dbReference type="GO" id="GO:0071555">
    <property type="term" value="P:cell wall organization"/>
    <property type="evidence" value="ECO:0007669"/>
    <property type="project" value="UniProtKB-KW"/>
</dbReference>
<dbReference type="EMBL" id="BQKI01000009">
    <property type="protein sequence ID" value="GJN02060.1"/>
    <property type="molecule type" value="Genomic_DNA"/>
</dbReference>
<reference evidence="11" key="1">
    <citation type="journal article" date="2018" name="DNA Res.">
        <title>Multiple hybrid de novo genome assembly of finger millet, an orphan allotetraploid crop.</title>
        <authorList>
            <person name="Hatakeyama M."/>
            <person name="Aluri S."/>
            <person name="Balachadran M.T."/>
            <person name="Sivarajan S.R."/>
            <person name="Patrignani A."/>
            <person name="Gruter S."/>
            <person name="Poveda L."/>
            <person name="Shimizu-Inatsugi R."/>
            <person name="Baeten J."/>
            <person name="Francoijs K.J."/>
            <person name="Nataraja K.N."/>
            <person name="Reddy Y.A.N."/>
            <person name="Phadnis S."/>
            <person name="Ravikumar R.L."/>
            <person name="Schlapbach R."/>
            <person name="Sreeman S.M."/>
            <person name="Shimizu K.K."/>
        </authorList>
    </citation>
    <scope>NUCLEOTIDE SEQUENCE</scope>
</reference>
<dbReference type="Gene3D" id="2.160.20.10">
    <property type="entry name" value="Single-stranded right-handed beta-helix, Pectin lyase-like"/>
    <property type="match status" value="1"/>
</dbReference>
<dbReference type="Proteomes" id="UP001054889">
    <property type="component" value="Unassembled WGS sequence"/>
</dbReference>
<organism evidence="11 12">
    <name type="scientific">Eleusine coracana subsp. coracana</name>
    <dbReference type="NCBI Taxonomy" id="191504"/>
    <lineage>
        <taxon>Eukaryota</taxon>
        <taxon>Viridiplantae</taxon>
        <taxon>Streptophyta</taxon>
        <taxon>Embryophyta</taxon>
        <taxon>Tracheophyta</taxon>
        <taxon>Spermatophyta</taxon>
        <taxon>Magnoliopsida</taxon>
        <taxon>Liliopsida</taxon>
        <taxon>Poales</taxon>
        <taxon>Poaceae</taxon>
        <taxon>PACMAD clade</taxon>
        <taxon>Chloridoideae</taxon>
        <taxon>Cynodonteae</taxon>
        <taxon>Eleusininae</taxon>
        <taxon>Eleusine</taxon>
    </lineage>
</organism>
<dbReference type="PROSITE" id="PS00502">
    <property type="entry name" value="POLYGALACTURONASE"/>
    <property type="match status" value="1"/>
</dbReference>